<dbReference type="Proteomes" id="UP001597526">
    <property type="component" value="Unassembled WGS sequence"/>
</dbReference>
<dbReference type="EMBL" id="JBHULB010000001">
    <property type="protein sequence ID" value="MFD2585356.1"/>
    <property type="molecule type" value="Genomic_DNA"/>
</dbReference>
<dbReference type="SUPFAM" id="SSF52833">
    <property type="entry name" value="Thioredoxin-like"/>
    <property type="match status" value="1"/>
</dbReference>
<dbReference type="InterPro" id="IPR013766">
    <property type="entry name" value="Thioredoxin_domain"/>
</dbReference>
<name>A0ABW5MQZ4_9FLAO</name>
<proteinExistence type="predicted"/>
<reference evidence="3" key="1">
    <citation type="journal article" date="2019" name="Int. J. Syst. Evol. Microbiol.">
        <title>The Global Catalogue of Microorganisms (GCM) 10K type strain sequencing project: providing services to taxonomists for standard genome sequencing and annotation.</title>
        <authorList>
            <consortium name="The Broad Institute Genomics Platform"/>
            <consortium name="The Broad Institute Genome Sequencing Center for Infectious Disease"/>
            <person name="Wu L."/>
            <person name="Ma J."/>
        </authorList>
    </citation>
    <scope>NUCLEOTIDE SEQUENCE [LARGE SCALE GENOMIC DNA]</scope>
    <source>
        <strain evidence="3">KCTC 52368</strain>
    </source>
</reference>
<evidence type="ECO:0000259" key="1">
    <source>
        <dbReference type="PROSITE" id="PS51352"/>
    </source>
</evidence>
<sequence length="187" mass="21254">MILKKGQLSDAILILLILLFLFTPLGFYAKVQLMRLFSFAPSIEKQETSQKLTDYNWQLVDVEGNQSNFSINRGEVIIINHWATWCPPCIAEMPSLVALHEDYGEKVRFIFLANDDSEKVRSYLNKKDYAIPVFFENTQTPTALKASSLPTTYILDKKGNIVLKEIGAADWNAKAVKDLLDTLLVEH</sequence>
<gene>
    <name evidence="2" type="ORF">ACFSQJ_00330</name>
</gene>
<comment type="caution">
    <text evidence="2">The sequence shown here is derived from an EMBL/GenBank/DDBJ whole genome shotgun (WGS) entry which is preliminary data.</text>
</comment>
<accession>A0ABW5MQZ4</accession>
<protein>
    <submittedName>
        <fullName evidence="2">TlpA family protein disulfide reductase</fullName>
    </submittedName>
</protein>
<feature type="domain" description="Thioredoxin" evidence="1">
    <location>
        <begin position="41"/>
        <end position="185"/>
    </location>
</feature>
<dbReference type="PANTHER" id="PTHR42852">
    <property type="entry name" value="THIOL:DISULFIDE INTERCHANGE PROTEIN DSBE"/>
    <property type="match status" value="1"/>
</dbReference>
<dbReference type="RefSeq" id="WP_377764759.1">
    <property type="nucleotide sequence ID" value="NZ_JBHULB010000001.1"/>
</dbReference>
<dbReference type="InterPro" id="IPR013740">
    <property type="entry name" value="Redoxin"/>
</dbReference>
<dbReference type="InterPro" id="IPR036249">
    <property type="entry name" value="Thioredoxin-like_sf"/>
</dbReference>
<dbReference type="Pfam" id="PF08534">
    <property type="entry name" value="Redoxin"/>
    <property type="match status" value="1"/>
</dbReference>
<dbReference type="PROSITE" id="PS51352">
    <property type="entry name" value="THIOREDOXIN_2"/>
    <property type="match status" value="1"/>
</dbReference>
<dbReference type="InterPro" id="IPR050553">
    <property type="entry name" value="Thioredoxin_ResA/DsbE_sf"/>
</dbReference>
<dbReference type="PANTHER" id="PTHR42852:SF17">
    <property type="entry name" value="THIOREDOXIN-LIKE PROTEIN HI_1115"/>
    <property type="match status" value="1"/>
</dbReference>
<dbReference type="Gene3D" id="3.40.30.10">
    <property type="entry name" value="Glutaredoxin"/>
    <property type="match status" value="1"/>
</dbReference>
<evidence type="ECO:0000313" key="3">
    <source>
        <dbReference type="Proteomes" id="UP001597526"/>
    </source>
</evidence>
<evidence type="ECO:0000313" key="2">
    <source>
        <dbReference type="EMBL" id="MFD2585356.1"/>
    </source>
</evidence>
<dbReference type="CDD" id="cd02966">
    <property type="entry name" value="TlpA_like_family"/>
    <property type="match status" value="1"/>
</dbReference>
<keyword evidence="3" id="KW-1185">Reference proteome</keyword>
<organism evidence="2 3">
    <name type="scientific">Croceitalea marina</name>
    <dbReference type="NCBI Taxonomy" id="1775166"/>
    <lineage>
        <taxon>Bacteria</taxon>
        <taxon>Pseudomonadati</taxon>
        <taxon>Bacteroidota</taxon>
        <taxon>Flavobacteriia</taxon>
        <taxon>Flavobacteriales</taxon>
        <taxon>Flavobacteriaceae</taxon>
        <taxon>Croceitalea</taxon>
    </lineage>
</organism>